<feature type="region of interest" description="Disordered" evidence="1">
    <location>
        <begin position="159"/>
        <end position="211"/>
    </location>
</feature>
<gene>
    <name evidence="3" type="ORF">G7Y89_g11567</name>
</gene>
<protein>
    <recommendedName>
        <fullName evidence="5">Methyltransferase type 11 domain-containing protein</fullName>
    </recommendedName>
</protein>
<feature type="compositionally biased region" description="Polar residues" evidence="1">
    <location>
        <begin position="165"/>
        <end position="176"/>
    </location>
</feature>
<keyword evidence="2" id="KW-1133">Transmembrane helix</keyword>
<dbReference type="Gene3D" id="3.40.50.150">
    <property type="entry name" value="Vaccinia Virus protein VP39"/>
    <property type="match status" value="1"/>
</dbReference>
<dbReference type="OrthoDB" id="3902588at2759"/>
<evidence type="ECO:0000256" key="1">
    <source>
        <dbReference type="SAM" id="MobiDB-lite"/>
    </source>
</evidence>
<dbReference type="EMBL" id="JAAMPI010001125">
    <property type="protein sequence ID" value="KAF4626591.1"/>
    <property type="molecule type" value="Genomic_DNA"/>
</dbReference>
<reference evidence="3 4" key="1">
    <citation type="submission" date="2020-03" db="EMBL/GenBank/DDBJ databases">
        <title>Draft Genome Sequence of Cudoniella acicularis.</title>
        <authorList>
            <person name="Buettner E."/>
            <person name="Kellner H."/>
        </authorList>
    </citation>
    <scope>NUCLEOTIDE SEQUENCE [LARGE SCALE GENOMIC DNA]</scope>
    <source>
        <strain evidence="3 4">DSM 108380</strain>
    </source>
</reference>
<accession>A0A8H4VXW5</accession>
<evidence type="ECO:0000313" key="4">
    <source>
        <dbReference type="Proteomes" id="UP000566819"/>
    </source>
</evidence>
<feature type="compositionally biased region" description="Low complexity" evidence="1">
    <location>
        <begin position="25"/>
        <end position="39"/>
    </location>
</feature>
<dbReference type="AlphaFoldDB" id="A0A8H4VXW5"/>
<comment type="caution">
    <text evidence="3">The sequence shown here is derived from an EMBL/GenBank/DDBJ whole genome shotgun (WGS) entry which is preliminary data.</text>
</comment>
<keyword evidence="2" id="KW-0472">Membrane</keyword>
<dbReference type="Proteomes" id="UP000566819">
    <property type="component" value="Unassembled WGS sequence"/>
</dbReference>
<name>A0A8H4VXW5_9HELO</name>
<dbReference type="InterPro" id="IPR029063">
    <property type="entry name" value="SAM-dependent_MTases_sf"/>
</dbReference>
<evidence type="ECO:0008006" key="5">
    <source>
        <dbReference type="Google" id="ProtNLM"/>
    </source>
</evidence>
<keyword evidence="2" id="KW-0812">Transmembrane</keyword>
<evidence type="ECO:0000313" key="3">
    <source>
        <dbReference type="EMBL" id="KAF4626591.1"/>
    </source>
</evidence>
<feature type="compositionally biased region" description="Polar residues" evidence="1">
    <location>
        <begin position="108"/>
        <end position="118"/>
    </location>
</feature>
<feature type="transmembrane region" description="Helical" evidence="2">
    <location>
        <begin position="811"/>
        <end position="831"/>
    </location>
</feature>
<keyword evidence="4" id="KW-1185">Reference proteome</keyword>
<dbReference type="SUPFAM" id="SSF53335">
    <property type="entry name" value="S-adenosyl-L-methionine-dependent methyltransferases"/>
    <property type="match status" value="1"/>
</dbReference>
<feature type="compositionally biased region" description="Polar residues" evidence="1">
    <location>
        <begin position="189"/>
        <end position="207"/>
    </location>
</feature>
<evidence type="ECO:0000256" key="2">
    <source>
        <dbReference type="SAM" id="Phobius"/>
    </source>
</evidence>
<sequence length="918" mass="101235">MFDISWTDPKRETVGQRKSRKEQHNSGQNVGQNNGQSSGPDGGQASGNTGVSRGSSVRSSGSTQTSPDHTRLTLLSLLGGRKGGLARRGSHSKPSALKNDEATKASRRVSSYTVASDSSIHEPSKPGTTTTRILANGFFADPPYDRDSEFSSTSEAAESVFSARTGRSTATQSSWGSMLDSPPRKTCDQPMSPNTFATRGTDITTSPRDGIQPAEQASTVFHVSATETIPFQAGDSPTNPATPSTYDFPIPHLKLPEIYTKPIVRKPVESRYVERRDSEIQENRCSAASQAPSRQDSWEPLMAWEYPEMRPNLAAPKLMGSPFQTTRAKRQRPPPELSHLQRTIRRMEAASAKIILERLKEEWMEVADASVYRELELEKQRWMLFALRDLKAKTGGSLESTLPTTEPVKVLSLFENHASASFLTALTSATEVHHLSSNPLSPKCYPNIHPLLVTGPTSQLPYAPNQFSSVSAFSLPALFPAASLPQVLKECHRTLLPNGTLHLTILDPSPLPSTLGPRLRAWLDDHLILHLEKQFRCINPSRLFPAWLQDVDLRAEGSTRLTVPFLASVNAKEVEGLLDKNSITNAKIGVERGQIAKQELKSVVGRMLWKEMWGGYVQAEKWWWEDASIIEECERMRTCWEYVIIDAVKRNASQPNTLYLPAKSDKTCKITQIVSREAKRRRELRGRYLKQRVNGHSATNPKNSSMSSFTNRNAARSIKQRMPAQSLVSVVYVTAEPTFSGPIGGYTVATSSTALSTLTLQTLSGAPLSTPISRPLPSTTTLPPLTSAVERPVQTAIPAASSSLPHFQTTMIVLSILVPLLLFSLLSFFLVKCHRRRRRISANASNKNAGEEGDEIAAKEGGILRNGERWGGSWSRRYKNAVELPTEANVHEADGHELFRKGRERISKGEGDVYELSG</sequence>
<proteinExistence type="predicted"/>
<feature type="compositionally biased region" description="Low complexity" evidence="1">
    <location>
        <begin position="46"/>
        <end position="79"/>
    </location>
</feature>
<feature type="region of interest" description="Disordered" evidence="1">
    <location>
        <begin position="1"/>
        <end position="130"/>
    </location>
</feature>
<organism evidence="3 4">
    <name type="scientific">Cudoniella acicularis</name>
    <dbReference type="NCBI Taxonomy" id="354080"/>
    <lineage>
        <taxon>Eukaryota</taxon>
        <taxon>Fungi</taxon>
        <taxon>Dikarya</taxon>
        <taxon>Ascomycota</taxon>
        <taxon>Pezizomycotina</taxon>
        <taxon>Leotiomycetes</taxon>
        <taxon>Helotiales</taxon>
        <taxon>Tricladiaceae</taxon>
        <taxon>Cudoniella</taxon>
    </lineage>
</organism>